<evidence type="ECO:0008006" key="2">
    <source>
        <dbReference type="Google" id="ProtNLM"/>
    </source>
</evidence>
<sequence length="135" mass="15299">MKEMIGYCGYNCHLCAARSDDPALRQKMVDGWRKILGHQNYTAKNVCCDGCKSNGRTADKECKARPCAREKGVESCVYCDEFPCDKVKHLFASREGLFVYLFSKTSSITEDEYDLCLRQFESIPNLLRMLSSAGK</sequence>
<dbReference type="InterPro" id="IPR024227">
    <property type="entry name" value="DUF3795"/>
</dbReference>
<dbReference type="EMBL" id="BARW01012033">
    <property type="protein sequence ID" value="GAI79638.1"/>
    <property type="molecule type" value="Genomic_DNA"/>
</dbReference>
<protein>
    <recommendedName>
        <fullName evidence="2">GON domain-containing protein</fullName>
    </recommendedName>
</protein>
<accession>X1RG91</accession>
<dbReference type="Pfam" id="PF12675">
    <property type="entry name" value="DUF3795"/>
    <property type="match status" value="1"/>
</dbReference>
<organism evidence="1">
    <name type="scientific">marine sediment metagenome</name>
    <dbReference type="NCBI Taxonomy" id="412755"/>
    <lineage>
        <taxon>unclassified sequences</taxon>
        <taxon>metagenomes</taxon>
        <taxon>ecological metagenomes</taxon>
    </lineage>
</organism>
<comment type="caution">
    <text evidence="1">The sequence shown here is derived from an EMBL/GenBank/DDBJ whole genome shotgun (WGS) entry which is preliminary data.</text>
</comment>
<evidence type="ECO:0000313" key="1">
    <source>
        <dbReference type="EMBL" id="GAI79638.1"/>
    </source>
</evidence>
<feature type="non-terminal residue" evidence="1">
    <location>
        <position position="135"/>
    </location>
</feature>
<reference evidence="1" key="1">
    <citation type="journal article" date="2014" name="Front. Microbiol.">
        <title>High frequency of phylogenetically diverse reductive dehalogenase-homologous genes in deep subseafloor sedimentary metagenomes.</title>
        <authorList>
            <person name="Kawai M."/>
            <person name="Futagami T."/>
            <person name="Toyoda A."/>
            <person name="Takaki Y."/>
            <person name="Nishi S."/>
            <person name="Hori S."/>
            <person name="Arai W."/>
            <person name="Tsubouchi T."/>
            <person name="Morono Y."/>
            <person name="Uchiyama I."/>
            <person name="Ito T."/>
            <person name="Fujiyama A."/>
            <person name="Inagaki F."/>
            <person name="Takami H."/>
        </authorList>
    </citation>
    <scope>NUCLEOTIDE SEQUENCE</scope>
    <source>
        <strain evidence="1">Expedition CK06-06</strain>
    </source>
</reference>
<name>X1RG91_9ZZZZ</name>
<dbReference type="AlphaFoldDB" id="X1RG91"/>
<gene>
    <name evidence="1" type="ORF">S12H4_22899</name>
</gene>
<proteinExistence type="predicted"/>